<dbReference type="InterPro" id="IPR024079">
    <property type="entry name" value="MetalloPept_cat_dom_sf"/>
</dbReference>
<gene>
    <name evidence="9" type="ORF">M408DRAFT_23472</name>
</gene>
<evidence type="ECO:0000313" key="10">
    <source>
        <dbReference type="Proteomes" id="UP000054097"/>
    </source>
</evidence>
<dbReference type="Gene3D" id="3.40.390.10">
    <property type="entry name" value="Collagenase (Catalytic Domain)"/>
    <property type="match status" value="1"/>
</dbReference>
<sequence>MGNPGQPSELGRNRYLDGTALAALAAAYIDVRGTSDSLFRAYFGATTSSQPYNTFVAIATENSNTRDLYCSDPYGGCTDGVISYVHTSSGDIYYCPLFFTEVPLSYLCNGRTTVNNRDTAPSNMLHMLAGSVANTEEHEYGCPKDRTLAASSPSLAMRNSDTYGCFAAEVYVLVQC</sequence>
<reference evidence="9 10" key="1">
    <citation type="submission" date="2014-04" db="EMBL/GenBank/DDBJ databases">
        <authorList>
            <consortium name="DOE Joint Genome Institute"/>
            <person name="Kuo A."/>
            <person name="Zuccaro A."/>
            <person name="Kohler A."/>
            <person name="Nagy L.G."/>
            <person name="Floudas D."/>
            <person name="Copeland A."/>
            <person name="Barry K.W."/>
            <person name="Cichocki N."/>
            <person name="Veneault-Fourrey C."/>
            <person name="LaButti K."/>
            <person name="Lindquist E.A."/>
            <person name="Lipzen A."/>
            <person name="Lundell T."/>
            <person name="Morin E."/>
            <person name="Murat C."/>
            <person name="Sun H."/>
            <person name="Tunlid A."/>
            <person name="Henrissat B."/>
            <person name="Grigoriev I.V."/>
            <person name="Hibbett D.S."/>
            <person name="Martin F."/>
            <person name="Nordberg H.P."/>
            <person name="Cantor M.N."/>
            <person name="Hua S.X."/>
        </authorList>
    </citation>
    <scope>NUCLEOTIDE SEQUENCE [LARGE SCALE GENOMIC DNA]</scope>
    <source>
        <strain evidence="9 10">MAFF 305830</strain>
    </source>
</reference>
<keyword evidence="6" id="KW-0862">Zinc</keyword>
<keyword evidence="3" id="KW-0645">Protease</keyword>
<keyword evidence="5" id="KW-0378">Hydrolase</keyword>
<evidence type="ECO:0000256" key="7">
    <source>
        <dbReference type="ARBA" id="ARBA00023049"/>
    </source>
</evidence>
<dbReference type="Pfam" id="PF14521">
    <property type="entry name" value="Aspzincin_M35"/>
    <property type="match status" value="1"/>
</dbReference>
<dbReference type="PANTHER" id="PTHR37016">
    <property type="match status" value="1"/>
</dbReference>
<dbReference type="Proteomes" id="UP000054097">
    <property type="component" value="Unassembled WGS sequence"/>
</dbReference>
<evidence type="ECO:0000259" key="8">
    <source>
        <dbReference type="Pfam" id="PF14521"/>
    </source>
</evidence>
<dbReference type="SUPFAM" id="SSF55486">
    <property type="entry name" value="Metalloproteases ('zincins'), catalytic domain"/>
    <property type="match status" value="1"/>
</dbReference>
<evidence type="ECO:0000256" key="3">
    <source>
        <dbReference type="ARBA" id="ARBA00022670"/>
    </source>
</evidence>
<dbReference type="GO" id="GO:0004222">
    <property type="term" value="F:metalloendopeptidase activity"/>
    <property type="evidence" value="ECO:0007669"/>
    <property type="project" value="InterPro"/>
</dbReference>
<dbReference type="OrthoDB" id="412874at2759"/>
<dbReference type="PANTHER" id="PTHR37016:SF3">
    <property type="entry name" value="NEUTRAL PROTEASE 2-RELATED"/>
    <property type="match status" value="1"/>
</dbReference>
<dbReference type="InterPro" id="IPR050414">
    <property type="entry name" value="Fungal_M35_metalloproteases"/>
</dbReference>
<organism evidence="9 10">
    <name type="scientific">Serendipita vermifera MAFF 305830</name>
    <dbReference type="NCBI Taxonomy" id="933852"/>
    <lineage>
        <taxon>Eukaryota</taxon>
        <taxon>Fungi</taxon>
        <taxon>Dikarya</taxon>
        <taxon>Basidiomycota</taxon>
        <taxon>Agaricomycotina</taxon>
        <taxon>Agaricomycetes</taxon>
        <taxon>Sebacinales</taxon>
        <taxon>Serendipitaceae</taxon>
        <taxon>Serendipita</taxon>
    </lineage>
</organism>
<dbReference type="InterPro" id="IPR029463">
    <property type="entry name" value="Lys_MEP"/>
</dbReference>
<evidence type="ECO:0000256" key="6">
    <source>
        <dbReference type="ARBA" id="ARBA00022833"/>
    </source>
</evidence>
<evidence type="ECO:0000313" key="9">
    <source>
        <dbReference type="EMBL" id="KIM28815.1"/>
    </source>
</evidence>
<dbReference type="EMBL" id="KN824291">
    <property type="protein sequence ID" value="KIM28815.1"/>
    <property type="molecule type" value="Genomic_DNA"/>
</dbReference>
<evidence type="ECO:0000256" key="5">
    <source>
        <dbReference type="ARBA" id="ARBA00022801"/>
    </source>
</evidence>
<accession>A0A0C3AWB2</accession>
<keyword evidence="7" id="KW-0482">Metalloprotease</keyword>
<keyword evidence="4" id="KW-0479">Metal-binding</keyword>
<name>A0A0C3AWB2_SERVB</name>
<evidence type="ECO:0000256" key="4">
    <source>
        <dbReference type="ARBA" id="ARBA00022723"/>
    </source>
</evidence>
<evidence type="ECO:0000256" key="1">
    <source>
        <dbReference type="ARBA" id="ARBA00001947"/>
    </source>
</evidence>
<proteinExistence type="inferred from homology"/>
<dbReference type="AlphaFoldDB" id="A0A0C3AWB2"/>
<keyword evidence="10" id="KW-1185">Reference proteome</keyword>
<dbReference type="GO" id="GO:0006508">
    <property type="term" value="P:proteolysis"/>
    <property type="evidence" value="ECO:0007669"/>
    <property type="project" value="UniProtKB-KW"/>
</dbReference>
<comment type="similarity">
    <text evidence="2">Belongs to the peptidase M35 family.</text>
</comment>
<reference evidence="10" key="2">
    <citation type="submission" date="2015-01" db="EMBL/GenBank/DDBJ databases">
        <title>Evolutionary Origins and Diversification of the Mycorrhizal Mutualists.</title>
        <authorList>
            <consortium name="DOE Joint Genome Institute"/>
            <consortium name="Mycorrhizal Genomics Consortium"/>
            <person name="Kohler A."/>
            <person name="Kuo A."/>
            <person name="Nagy L.G."/>
            <person name="Floudas D."/>
            <person name="Copeland A."/>
            <person name="Barry K.W."/>
            <person name="Cichocki N."/>
            <person name="Veneault-Fourrey C."/>
            <person name="LaButti K."/>
            <person name="Lindquist E.A."/>
            <person name="Lipzen A."/>
            <person name="Lundell T."/>
            <person name="Morin E."/>
            <person name="Murat C."/>
            <person name="Riley R."/>
            <person name="Ohm R."/>
            <person name="Sun H."/>
            <person name="Tunlid A."/>
            <person name="Henrissat B."/>
            <person name="Grigoriev I.V."/>
            <person name="Hibbett D.S."/>
            <person name="Martin F."/>
        </authorList>
    </citation>
    <scope>NUCLEOTIDE SEQUENCE [LARGE SCALE GENOMIC DNA]</scope>
    <source>
        <strain evidence="10">MAFF 305830</strain>
    </source>
</reference>
<protein>
    <recommendedName>
        <fullName evidence="8">Lysine-specific metallo-endopeptidase domain-containing protein</fullName>
    </recommendedName>
</protein>
<evidence type="ECO:0000256" key="2">
    <source>
        <dbReference type="ARBA" id="ARBA00010279"/>
    </source>
</evidence>
<dbReference type="GO" id="GO:0046872">
    <property type="term" value="F:metal ion binding"/>
    <property type="evidence" value="ECO:0007669"/>
    <property type="project" value="UniProtKB-KW"/>
</dbReference>
<comment type="cofactor">
    <cofactor evidence="1">
        <name>Zn(2+)</name>
        <dbReference type="ChEBI" id="CHEBI:29105"/>
    </cofactor>
</comment>
<dbReference type="HOGENOM" id="CLU_109656_0_0_1"/>
<feature type="domain" description="Lysine-specific metallo-endopeptidase" evidence="8">
    <location>
        <begin position="32"/>
        <end position="168"/>
    </location>
</feature>
<dbReference type="STRING" id="933852.A0A0C3AWB2"/>